<dbReference type="GO" id="GO:0051539">
    <property type="term" value="F:4 iron, 4 sulfur cluster binding"/>
    <property type="evidence" value="ECO:0007669"/>
    <property type="project" value="UniProtKB-KW"/>
</dbReference>
<evidence type="ECO:0000256" key="7">
    <source>
        <dbReference type="ARBA" id="ARBA00023004"/>
    </source>
</evidence>
<dbReference type="GO" id="GO:0071949">
    <property type="term" value="F:FAD binding"/>
    <property type="evidence" value="ECO:0007669"/>
    <property type="project" value="InterPro"/>
</dbReference>
<comment type="catalytic activity">
    <reaction evidence="10">
        <text>(R)-2-hydroxyglutarate + A = 2-oxoglutarate + AH2</text>
        <dbReference type="Rhea" id="RHEA:38295"/>
        <dbReference type="ChEBI" id="CHEBI:13193"/>
        <dbReference type="ChEBI" id="CHEBI:15801"/>
        <dbReference type="ChEBI" id="CHEBI:16810"/>
        <dbReference type="ChEBI" id="CHEBI:17499"/>
        <dbReference type="EC" id="1.1.99.39"/>
    </reaction>
    <physiologicalReaction direction="left-to-right" evidence="10">
        <dbReference type="Rhea" id="RHEA:38296"/>
    </physiologicalReaction>
</comment>
<dbReference type="SUPFAM" id="SSF46548">
    <property type="entry name" value="alpha-helical ferredoxin"/>
    <property type="match status" value="1"/>
</dbReference>
<evidence type="ECO:0000256" key="10">
    <source>
        <dbReference type="ARBA" id="ARBA00051291"/>
    </source>
</evidence>
<evidence type="ECO:0000256" key="9">
    <source>
        <dbReference type="ARBA" id="ARBA00039003"/>
    </source>
</evidence>
<comment type="cofactor">
    <cofactor evidence="1">
        <name>FAD</name>
        <dbReference type="ChEBI" id="CHEBI:57692"/>
    </cofactor>
</comment>
<sequence length="1015" mass="111633">MSIAPLPRPASPPANAYRDFLAALQAAGFAGEIRADHANRTVQSTDNSIYQRLPQAVICPAHADDVRLLARLLAEPAHRDVAVAARGGGTGTNGQSLTDGVVVDLSRNMNRILEINVEQRWARVQAGVVKDQLNAALKPHGLFFAPELSTSNRATVGGMINTDASGQGSCTYGKTRDHVLELDFVLMGGEQLHSDALADDELARRCARQDRIGKVYRTARRISDDKAALIEAKFPKLNRCLTGYDLAHLREPDGRFNLNSVLCGAEGSLGFVVEAKLNVLPIPKYSVLVNVRYAGFMDALRDARALIEHKPLSIETVDSKVLMLAIKDFVWSSVAEYFPQDDPRPTLGINLIEFSGDDADDVDARVRAFVDHLRTDTSVERLGHTLAAGDDAVKRVYAMRKRAVGLLGNVQGEARPQPFVEDTAVPPENLAAYIAEFRALLDSHGLQYGMFGHVDAGVLHVRPALDMKDPRQAALVRPVSDAVAELTQRHGGLLWGEHGKGVRSEYAPAFFGELYPSLQQLKAAFDPHNQFNPGKIATPPDHTMRLLKIDEVPTRGDHDRQIDERVWQSYGTAMHCNGNGACYNFDPDDAMCPSWKATRERVHSPKGRASLMREWLRLQGQAGVDVVAAARARQPFLRGLAARWRNSRAARDGEADFSHEVYDAMAGCLACKSCAGQCPVKVNVPEFRSRFLELYHQRYLRPLRDYLIGSLEFTMPWMARVSALYNGLMRAEWVRTLLERQVGMVDSPLLSRFDLAAVIRQWRVKPAEPHALAALSDAQRARSVVIVQDTFTRYFDTEQLATLIELAARLGFQVWLAPLAPNGKALHVQGFLQAFEKAAIRNAGQLAALARSGVALVGLDPAMTLTYRQEYLKVTGLADVPEVALPQEWLLQTLPEAGAGGVSGAYRLLPHCTEKTNAPDSGKQWAQVFARRGLRLQVQATGCCGMSGTYGHEARNLETSKTIYSQSWATHVDAPSDEGEALATGYSCRSQVKRMSARELRHPLQALLDHVRAAG</sequence>
<keyword evidence="2" id="KW-0004">4Fe-4S</keyword>
<dbReference type="PROSITE" id="PS51387">
    <property type="entry name" value="FAD_PCMH"/>
    <property type="match status" value="1"/>
</dbReference>
<dbReference type="InterPro" id="IPR016164">
    <property type="entry name" value="FAD-linked_Oxase-like_C"/>
</dbReference>
<dbReference type="PANTHER" id="PTHR11748">
    <property type="entry name" value="D-LACTATE DEHYDROGENASE"/>
    <property type="match status" value="1"/>
</dbReference>
<reference evidence="15 16" key="1">
    <citation type="journal article" date="2018" name="ISME J.">
        <title>Involvement of Burkholderiaceae and sulfurous volatiles in disease-suppressive soils.</title>
        <authorList>
            <person name="Carrion V.J."/>
            <person name="Cordovez V."/>
            <person name="Tyc O."/>
            <person name="Etalo D.W."/>
            <person name="de Bruijn I."/>
            <person name="de Jager V.C."/>
            <person name="Medema M.H."/>
            <person name="Eberl L."/>
            <person name="Raaijmakers J.M."/>
        </authorList>
    </citation>
    <scope>NUCLEOTIDE SEQUENCE [LARGE SCALE GENOMIC DNA]</scope>
    <source>
        <strain evidence="16">mHSR5</strain>
    </source>
</reference>
<dbReference type="Pfam" id="PF02913">
    <property type="entry name" value="FAD-oxidase_C"/>
    <property type="match status" value="1"/>
</dbReference>
<dbReference type="GO" id="GO:1903457">
    <property type="term" value="P:lactate catabolic process"/>
    <property type="evidence" value="ECO:0007669"/>
    <property type="project" value="TreeGrafter"/>
</dbReference>
<evidence type="ECO:0000256" key="5">
    <source>
        <dbReference type="ARBA" id="ARBA00022827"/>
    </source>
</evidence>
<dbReference type="EMBL" id="CP024904">
    <property type="protein sequence ID" value="AXF25995.1"/>
    <property type="molecule type" value="Genomic_DNA"/>
</dbReference>
<dbReference type="InterPro" id="IPR017896">
    <property type="entry name" value="4Fe4S_Fe-S-bd"/>
</dbReference>
<dbReference type="InterPro" id="IPR017900">
    <property type="entry name" value="4Fe4S_Fe_S_CS"/>
</dbReference>
<dbReference type="FunFam" id="3.30.70.2740:FF:000003">
    <property type="entry name" value="Oxidoreductase, FAD-binding, putative"/>
    <property type="match status" value="1"/>
</dbReference>
<dbReference type="OrthoDB" id="9811557at2"/>
<keyword evidence="4" id="KW-0479">Metal-binding</keyword>
<dbReference type="EC" id="1.1.99.39" evidence="9"/>
<evidence type="ECO:0000256" key="4">
    <source>
        <dbReference type="ARBA" id="ARBA00022723"/>
    </source>
</evidence>
<dbReference type="PROSITE" id="PS51379">
    <property type="entry name" value="4FE4S_FER_2"/>
    <property type="match status" value="1"/>
</dbReference>
<evidence type="ECO:0000256" key="6">
    <source>
        <dbReference type="ARBA" id="ARBA00023002"/>
    </source>
</evidence>
<evidence type="ECO:0000256" key="11">
    <source>
        <dbReference type="ARBA" id="ARBA00060924"/>
    </source>
</evidence>
<dbReference type="GO" id="GO:0008720">
    <property type="term" value="F:D-lactate dehydrogenase (NAD+) activity"/>
    <property type="evidence" value="ECO:0007669"/>
    <property type="project" value="TreeGrafter"/>
</dbReference>
<evidence type="ECO:0000256" key="12">
    <source>
        <dbReference type="ARBA" id="ARBA00067680"/>
    </source>
</evidence>
<name>A0A2Z5N8Y2_BURPY</name>
<dbReference type="InterPro" id="IPR004113">
    <property type="entry name" value="FAD-bd_oxidored_4_C"/>
</dbReference>
<dbReference type="SUPFAM" id="SSF56176">
    <property type="entry name" value="FAD-binding/transporter-associated domain-like"/>
    <property type="match status" value="1"/>
</dbReference>
<keyword evidence="8" id="KW-0411">Iron-sulfur</keyword>
<dbReference type="Gene3D" id="3.30.43.10">
    <property type="entry name" value="Uridine Diphospho-n-acetylenolpyruvylglucosamine Reductase, domain 2"/>
    <property type="match status" value="1"/>
</dbReference>
<dbReference type="InterPro" id="IPR016167">
    <property type="entry name" value="FAD-bd_PCMH_sub1"/>
</dbReference>
<dbReference type="GO" id="GO:0051990">
    <property type="term" value="F:(R)-2-hydroxyglutarate dehydrogenase activity"/>
    <property type="evidence" value="ECO:0007669"/>
    <property type="project" value="UniProtKB-EC"/>
</dbReference>
<keyword evidence="3" id="KW-0285">Flavoprotein</keyword>
<evidence type="ECO:0000256" key="1">
    <source>
        <dbReference type="ARBA" id="ARBA00001974"/>
    </source>
</evidence>
<accession>A0A2Z5N8Y2</accession>
<feature type="domain" description="4Fe-4S ferredoxin-type" evidence="13">
    <location>
        <begin position="658"/>
        <end position="690"/>
    </location>
</feature>
<evidence type="ECO:0000256" key="2">
    <source>
        <dbReference type="ARBA" id="ARBA00022485"/>
    </source>
</evidence>
<protein>
    <recommendedName>
        <fullName evidence="12">D-2-hydroxyglutarate dehydrogenase</fullName>
        <ecNumber evidence="9">1.1.99.39</ecNumber>
    </recommendedName>
</protein>
<dbReference type="InterPro" id="IPR016169">
    <property type="entry name" value="FAD-bd_PCMH_sub2"/>
</dbReference>
<evidence type="ECO:0000256" key="8">
    <source>
        <dbReference type="ARBA" id="ARBA00023014"/>
    </source>
</evidence>
<evidence type="ECO:0000313" key="15">
    <source>
        <dbReference type="EMBL" id="AXF25995.1"/>
    </source>
</evidence>
<dbReference type="GO" id="GO:0046872">
    <property type="term" value="F:metal ion binding"/>
    <property type="evidence" value="ECO:0007669"/>
    <property type="project" value="UniProtKB-KW"/>
</dbReference>
<dbReference type="PANTHER" id="PTHR11748:SF119">
    <property type="entry name" value="D-2-HYDROXYGLUTARATE DEHYDROGENASE"/>
    <property type="match status" value="1"/>
</dbReference>
<dbReference type="InterPro" id="IPR036318">
    <property type="entry name" value="FAD-bd_PCMH-like_sf"/>
</dbReference>
<evidence type="ECO:0000256" key="3">
    <source>
        <dbReference type="ARBA" id="ARBA00022630"/>
    </source>
</evidence>
<dbReference type="InterPro" id="IPR016166">
    <property type="entry name" value="FAD-bd_PCMH"/>
</dbReference>
<keyword evidence="7" id="KW-0408">Iron</keyword>
<keyword evidence="5" id="KW-0274">FAD</keyword>
<evidence type="ECO:0000259" key="14">
    <source>
        <dbReference type="PROSITE" id="PS51387"/>
    </source>
</evidence>
<dbReference type="SUPFAM" id="SSF55103">
    <property type="entry name" value="FAD-linked oxidases, C-terminal domain"/>
    <property type="match status" value="1"/>
</dbReference>
<dbReference type="GO" id="GO:0004458">
    <property type="term" value="F:D-lactate dehydrogenase (cytochrome) activity"/>
    <property type="evidence" value="ECO:0007669"/>
    <property type="project" value="TreeGrafter"/>
</dbReference>
<dbReference type="InterPro" id="IPR006094">
    <property type="entry name" value="Oxid_FAD_bind_N"/>
</dbReference>
<evidence type="ECO:0000313" key="16">
    <source>
        <dbReference type="Proteomes" id="UP000253104"/>
    </source>
</evidence>
<proteinExistence type="inferred from homology"/>
<dbReference type="PROSITE" id="PS00198">
    <property type="entry name" value="4FE4S_FER_1"/>
    <property type="match status" value="1"/>
</dbReference>
<dbReference type="AlphaFoldDB" id="A0A2Z5N8Y2"/>
<evidence type="ECO:0000259" key="13">
    <source>
        <dbReference type="PROSITE" id="PS51379"/>
    </source>
</evidence>
<organism evidence="15 16">
    <name type="scientific">Burkholderia pyrrocinia</name>
    <name type="common">Pseudomonas pyrrocinia</name>
    <dbReference type="NCBI Taxonomy" id="60550"/>
    <lineage>
        <taxon>Bacteria</taxon>
        <taxon>Pseudomonadati</taxon>
        <taxon>Pseudomonadota</taxon>
        <taxon>Betaproteobacteria</taxon>
        <taxon>Burkholderiales</taxon>
        <taxon>Burkholderiaceae</taxon>
        <taxon>Burkholderia</taxon>
        <taxon>Burkholderia cepacia complex</taxon>
    </lineage>
</organism>
<dbReference type="Proteomes" id="UP000253104">
    <property type="component" value="Chromosome mHSR5_C"/>
</dbReference>
<dbReference type="Gene3D" id="3.30.465.10">
    <property type="match status" value="1"/>
</dbReference>
<keyword evidence="6" id="KW-0560">Oxidoreductase</keyword>
<dbReference type="Pfam" id="PF01565">
    <property type="entry name" value="FAD_binding_4"/>
    <property type="match status" value="1"/>
</dbReference>
<dbReference type="Gene3D" id="3.30.70.2740">
    <property type="match status" value="1"/>
</dbReference>
<comment type="similarity">
    <text evidence="11">In the N-terminal section; belongs to the FAD-binding oxidoreductase/transferase type 4 family.</text>
</comment>
<gene>
    <name evidence="15" type="ORF">CUJ89_37085</name>
</gene>
<dbReference type="RefSeq" id="WP_114182357.1">
    <property type="nucleotide sequence ID" value="NZ_CP024904.1"/>
</dbReference>
<feature type="domain" description="FAD-binding PCMH-type" evidence="14">
    <location>
        <begin position="50"/>
        <end position="282"/>
    </location>
</feature>